<gene>
    <name evidence="4" type="ORF">SAMN05192530_11462</name>
</gene>
<dbReference type="GO" id="GO:0097367">
    <property type="term" value="F:carbohydrate derivative binding"/>
    <property type="evidence" value="ECO:0007669"/>
    <property type="project" value="InterPro"/>
</dbReference>
<dbReference type="STRING" id="1166073.SAMN05192530_11462"/>
<dbReference type="GO" id="GO:1901135">
    <property type="term" value="P:carbohydrate derivative metabolic process"/>
    <property type="evidence" value="ECO:0007669"/>
    <property type="project" value="InterPro"/>
</dbReference>
<dbReference type="PROSITE" id="PS51464">
    <property type="entry name" value="SIS"/>
    <property type="match status" value="2"/>
</dbReference>
<sequence>MQTPTFMQREVEETPEAIARLLAQSGEQLREAGRLLRDLDPRSLATIARGSSDHAATFFKYATEITIGLPVASLGPSLASVYGTPLRLAGVAAVAISQSGRSPDIVALLEAARAGGARTFALVNVSDSPLSKAADLEIPLRVGPELSVAATKSFVASAVAAVALLAHWREDAALLAAIEALPDRLAEALDMDWSAAIGPCRTATSLYTTGRGPGFAIASEAALKMKETSILHAECFSGAEIVHGPVSLVGEGFPAFTFLVDDASRPGMQDLCRRLDGAGARLFAIGESPVGTRLPHAETGHPLTEPLSMILSFYRFAESLSRARGHDPDNPRGLRKVTETV</sequence>
<dbReference type="InterPro" id="IPR046348">
    <property type="entry name" value="SIS_dom_sf"/>
</dbReference>
<dbReference type="OrthoDB" id="9761808at2"/>
<dbReference type="AlphaFoldDB" id="A0A1H0MLW1"/>
<feature type="domain" description="SIS" evidence="3">
    <location>
        <begin position="32"/>
        <end position="183"/>
    </location>
</feature>
<dbReference type="CDD" id="cd05008">
    <property type="entry name" value="SIS_GlmS_GlmD_1"/>
    <property type="match status" value="1"/>
</dbReference>
<keyword evidence="1" id="KW-0808">Transferase</keyword>
<evidence type="ECO:0000256" key="2">
    <source>
        <dbReference type="ARBA" id="ARBA00022737"/>
    </source>
</evidence>
<evidence type="ECO:0000313" key="5">
    <source>
        <dbReference type="Proteomes" id="UP000198793"/>
    </source>
</evidence>
<reference evidence="4 5" key="1">
    <citation type="submission" date="2016-10" db="EMBL/GenBank/DDBJ databases">
        <authorList>
            <person name="de Groot N.N."/>
        </authorList>
    </citation>
    <scope>NUCLEOTIDE SEQUENCE [LARGE SCALE GENOMIC DNA]</scope>
    <source>
        <strain evidence="5">L7-484,KACC 16230,DSM 25025</strain>
    </source>
</reference>
<protein>
    <submittedName>
        <fullName evidence="4">Glutamine--fructose-6-phosphate transaminase</fullName>
    </submittedName>
</protein>
<evidence type="ECO:0000313" key="4">
    <source>
        <dbReference type="EMBL" id="SDO81392.1"/>
    </source>
</evidence>
<keyword evidence="2" id="KW-0677">Repeat</keyword>
<dbReference type="PANTHER" id="PTHR10937">
    <property type="entry name" value="GLUCOSAMINE--FRUCTOSE-6-PHOSPHATE AMINOTRANSFERASE, ISOMERIZING"/>
    <property type="match status" value="1"/>
</dbReference>
<keyword evidence="5" id="KW-1185">Reference proteome</keyword>
<dbReference type="CDD" id="cd05009">
    <property type="entry name" value="SIS_GlmS_GlmD_2"/>
    <property type="match status" value="1"/>
</dbReference>
<keyword evidence="1" id="KW-0032">Aminotransferase</keyword>
<dbReference type="EMBL" id="FNIT01000014">
    <property type="protein sequence ID" value="SDO81392.1"/>
    <property type="molecule type" value="Genomic_DNA"/>
</dbReference>
<dbReference type="Gene3D" id="3.40.50.10490">
    <property type="entry name" value="Glucose-6-phosphate isomerase like protein, domain 1"/>
    <property type="match status" value="2"/>
</dbReference>
<proteinExistence type="predicted"/>
<evidence type="ECO:0000259" key="3">
    <source>
        <dbReference type="PROSITE" id="PS51464"/>
    </source>
</evidence>
<evidence type="ECO:0000256" key="1">
    <source>
        <dbReference type="ARBA" id="ARBA00022576"/>
    </source>
</evidence>
<dbReference type="InterPro" id="IPR035466">
    <property type="entry name" value="GlmS/AgaS_SIS"/>
</dbReference>
<feature type="domain" description="SIS" evidence="3">
    <location>
        <begin position="193"/>
        <end position="331"/>
    </location>
</feature>
<dbReference type="PANTHER" id="PTHR10937:SF8">
    <property type="entry name" value="AMINOTRANSFERASE-RELATED"/>
    <property type="match status" value="1"/>
</dbReference>
<dbReference type="InterPro" id="IPR035490">
    <property type="entry name" value="GlmS/FrlB_SIS"/>
</dbReference>
<dbReference type="SUPFAM" id="SSF53697">
    <property type="entry name" value="SIS domain"/>
    <property type="match status" value="1"/>
</dbReference>
<name>A0A1H0MLW1_9HYPH</name>
<accession>A0A1H0MLW1</accession>
<dbReference type="RefSeq" id="WP_090676847.1">
    <property type="nucleotide sequence ID" value="NZ_FNIT01000014.1"/>
</dbReference>
<dbReference type="Proteomes" id="UP000198793">
    <property type="component" value="Unassembled WGS sequence"/>
</dbReference>
<dbReference type="InterPro" id="IPR001347">
    <property type="entry name" value="SIS_dom"/>
</dbReference>
<dbReference type="Pfam" id="PF01380">
    <property type="entry name" value="SIS"/>
    <property type="match status" value="2"/>
</dbReference>
<dbReference type="GO" id="GO:0008483">
    <property type="term" value="F:transaminase activity"/>
    <property type="evidence" value="ECO:0007669"/>
    <property type="project" value="UniProtKB-KW"/>
</dbReference>
<organism evidence="4 5">
    <name type="scientific">Aureimonas jatrophae</name>
    <dbReference type="NCBI Taxonomy" id="1166073"/>
    <lineage>
        <taxon>Bacteria</taxon>
        <taxon>Pseudomonadati</taxon>
        <taxon>Pseudomonadota</taxon>
        <taxon>Alphaproteobacteria</taxon>
        <taxon>Hyphomicrobiales</taxon>
        <taxon>Aurantimonadaceae</taxon>
        <taxon>Aureimonas</taxon>
    </lineage>
</organism>